<evidence type="ECO:0000256" key="1">
    <source>
        <dbReference type="SAM" id="MobiDB-lite"/>
    </source>
</evidence>
<reference evidence="2 3" key="1">
    <citation type="journal article" date="2015" name="Genome Biol.">
        <title>Comparative genomics of Steinernema reveals deeply conserved gene regulatory networks.</title>
        <authorList>
            <person name="Dillman A.R."/>
            <person name="Macchietto M."/>
            <person name="Porter C.F."/>
            <person name="Rogers A."/>
            <person name="Williams B."/>
            <person name="Antoshechkin I."/>
            <person name="Lee M.M."/>
            <person name="Goodwin Z."/>
            <person name="Lu X."/>
            <person name="Lewis E.E."/>
            <person name="Goodrich-Blair H."/>
            <person name="Stock S.P."/>
            <person name="Adams B.J."/>
            <person name="Sternberg P.W."/>
            <person name="Mortazavi A."/>
        </authorList>
    </citation>
    <scope>NUCLEOTIDE SEQUENCE [LARGE SCALE GENOMIC DNA]</scope>
    <source>
        <strain evidence="2 3">ALL</strain>
    </source>
</reference>
<gene>
    <name evidence="2" type="ORF">L596_020555</name>
</gene>
<evidence type="ECO:0000313" key="3">
    <source>
        <dbReference type="Proteomes" id="UP000298663"/>
    </source>
</evidence>
<organism evidence="2 3">
    <name type="scientific">Steinernema carpocapsae</name>
    <name type="common">Entomopathogenic nematode</name>
    <dbReference type="NCBI Taxonomy" id="34508"/>
    <lineage>
        <taxon>Eukaryota</taxon>
        <taxon>Metazoa</taxon>
        <taxon>Ecdysozoa</taxon>
        <taxon>Nematoda</taxon>
        <taxon>Chromadorea</taxon>
        <taxon>Rhabditida</taxon>
        <taxon>Tylenchina</taxon>
        <taxon>Panagrolaimomorpha</taxon>
        <taxon>Strongyloidoidea</taxon>
        <taxon>Steinernematidae</taxon>
        <taxon>Steinernema</taxon>
    </lineage>
</organism>
<name>A0A4U5MTW5_STECR</name>
<comment type="caution">
    <text evidence="2">The sequence shown here is derived from an EMBL/GenBank/DDBJ whole genome shotgun (WGS) entry which is preliminary data.</text>
</comment>
<feature type="region of interest" description="Disordered" evidence="1">
    <location>
        <begin position="59"/>
        <end position="82"/>
    </location>
</feature>
<dbReference type="AlphaFoldDB" id="A0A4U5MTW5"/>
<proteinExistence type="predicted"/>
<sequence length="124" mass="13476">MSRLPDLIVSSCITGSIFIPNSFSEIRHPWTNSRPPSGKSVKPQIQGICTLAQCPKNSPLLSSGEKRGETASRRNGFAAKRLRGETASRQNVLAAKCRGPYSSSSAVLYRRLQGYNVTPTVLVN</sequence>
<keyword evidence="3" id="KW-1185">Reference proteome</keyword>
<reference evidence="2 3" key="2">
    <citation type="journal article" date="2019" name="G3 (Bethesda)">
        <title>Hybrid Assembly of the Genome of the Entomopathogenic Nematode Steinernema carpocapsae Identifies the X-Chromosome.</title>
        <authorList>
            <person name="Serra L."/>
            <person name="Macchietto M."/>
            <person name="Macias-Munoz A."/>
            <person name="McGill C.J."/>
            <person name="Rodriguez I.M."/>
            <person name="Rodriguez B."/>
            <person name="Murad R."/>
            <person name="Mortazavi A."/>
        </authorList>
    </citation>
    <scope>NUCLEOTIDE SEQUENCE [LARGE SCALE GENOMIC DNA]</scope>
    <source>
        <strain evidence="2 3">ALL</strain>
    </source>
</reference>
<evidence type="ECO:0000313" key="2">
    <source>
        <dbReference type="EMBL" id="TKR73219.1"/>
    </source>
</evidence>
<protein>
    <submittedName>
        <fullName evidence="2">Uncharacterized protein</fullName>
    </submittedName>
</protein>
<accession>A0A4U5MTW5</accession>
<dbReference type="Proteomes" id="UP000298663">
    <property type="component" value="Unassembled WGS sequence"/>
</dbReference>
<dbReference type="EMBL" id="AZBU02000006">
    <property type="protein sequence ID" value="TKR73219.1"/>
    <property type="molecule type" value="Genomic_DNA"/>
</dbReference>